<sequence>MTAFGRESAAEVAFPQRGFSIGHTTYLCPCLENLNIIISRVLLSQMFPRDTEFRALLIDPVHPRVLSTVNLFDQPRDDERL</sequence>
<protein>
    <submittedName>
        <fullName evidence="1">Uncharacterized protein</fullName>
    </submittedName>
</protein>
<organism evidence="1">
    <name type="scientific">Anguilla anguilla</name>
    <name type="common">European freshwater eel</name>
    <name type="synonym">Muraena anguilla</name>
    <dbReference type="NCBI Taxonomy" id="7936"/>
    <lineage>
        <taxon>Eukaryota</taxon>
        <taxon>Metazoa</taxon>
        <taxon>Chordata</taxon>
        <taxon>Craniata</taxon>
        <taxon>Vertebrata</taxon>
        <taxon>Euteleostomi</taxon>
        <taxon>Actinopterygii</taxon>
        <taxon>Neopterygii</taxon>
        <taxon>Teleostei</taxon>
        <taxon>Anguilliformes</taxon>
        <taxon>Anguillidae</taxon>
        <taxon>Anguilla</taxon>
    </lineage>
</organism>
<proteinExistence type="predicted"/>
<accession>A0A0E9XS22</accession>
<dbReference type="AlphaFoldDB" id="A0A0E9XS22"/>
<evidence type="ECO:0000313" key="1">
    <source>
        <dbReference type="EMBL" id="JAI05430.1"/>
    </source>
</evidence>
<reference evidence="1" key="2">
    <citation type="journal article" date="2015" name="Fish Shellfish Immunol.">
        <title>Early steps in the European eel (Anguilla anguilla)-Vibrio vulnificus interaction in the gills: Role of the RtxA13 toxin.</title>
        <authorList>
            <person name="Callol A."/>
            <person name="Pajuelo D."/>
            <person name="Ebbesson L."/>
            <person name="Teles M."/>
            <person name="MacKenzie S."/>
            <person name="Amaro C."/>
        </authorList>
    </citation>
    <scope>NUCLEOTIDE SEQUENCE</scope>
</reference>
<dbReference type="EMBL" id="GBXM01003148">
    <property type="protein sequence ID" value="JAI05430.1"/>
    <property type="molecule type" value="Transcribed_RNA"/>
</dbReference>
<name>A0A0E9XS22_ANGAN</name>
<reference evidence="1" key="1">
    <citation type="submission" date="2014-11" db="EMBL/GenBank/DDBJ databases">
        <authorList>
            <person name="Amaro Gonzalez C."/>
        </authorList>
    </citation>
    <scope>NUCLEOTIDE SEQUENCE</scope>
</reference>